<dbReference type="EMBL" id="CP123584">
    <property type="protein sequence ID" value="WZK88097.1"/>
    <property type="molecule type" value="Genomic_DNA"/>
</dbReference>
<accession>A0ABZ2XRX9</accession>
<evidence type="ECO:0000313" key="1">
    <source>
        <dbReference type="EMBL" id="WZK88097.1"/>
    </source>
</evidence>
<sequence length="123" mass="13251">MSVLVFAGMAAAADIAVPSGQTVTLNEVLLDKAPGELWVRFRFVAPQIARDGGSVASDQVGPDMDHLCESLALPYLTHHNIDAARVVISFSDQVVPFGTKNPAATQYFEAYQPDPAGCIWEEF</sequence>
<organism evidence="1 2">
    <name type="scientific">Aliisedimentitalea scapharcae</name>
    <dbReference type="NCBI Taxonomy" id="1524259"/>
    <lineage>
        <taxon>Bacteria</taxon>
        <taxon>Pseudomonadati</taxon>
        <taxon>Pseudomonadota</taxon>
        <taxon>Alphaproteobacteria</taxon>
        <taxon>Rhodobacterales</taxon>
        <taxon>Roseobacteraceae</taxon>
        <taxon>Aliisedimentitalea</taxon>
    </lineage>
</organism>
<dbReference type="Proteomes" id="UP001623232">
    <property type="component" value="Chromosome"/>
</dbReference>
<proteinExistence type="predicted"/>
<dbReference type="InterPro" id="IPR045467">
    <property type="entry name" value="DUF6497"/>
</dbReference>
<evidence type="ECO:0000313" key="2">
    <source>
        <dbReference type="Proteomes" id="UP001623232"/>
    </source>
</evidence>
<dbReference type="Pfam" id="PF20107">
    <property type="entry name" value="DUF6497"/>
    <property type="match status" value="1"/>
</dbReference>
<name>A0ABZ2XRX9_9RHOB</name>
<keyword evidence="2" id="KW-1185">Reference proteome</keyword>
<protein>
    <submittedName>
        <fullName evidence="1">DUF6497 family protein</fullName>
    </submittedName>
</protein>
<reference evidence="1 2" key="1">
    <citation type="submission" date="2023-04" db="EMBL/GenBank/DDBJ databases">
        <title>Complete genome sequence of Alisedimentitalea scapharcae.</title>
        <authorList>
            <person name="Rong J.-C."/>
            <person name="Yi M.-L."/>
            <person name="Zhao Q."/>
        </authorList>
    </citation>
    <scope>NUCLEOTIDE SEQUENCE [LARGE SCALE GENOMIC DNA]</scope>
    <source>
        <strain evidence="1 2">KCTC 42119</strain>
    </source>
</reference>
<dbReference type="RefSeq" id="WP_406645463.1">
    <property type="nucleotide sequence ID" value="NZ_CP123584.1"/>
</dbReference>
<gene>
    <name evidence="1" type="ORF">QEZ52_16010</name>
</gene>